<organism evidence="3 4">
    <name type="scientific">Sandaracinus amylolyticus</name>
    <dbReference type="NCBI Taxonomy" id="927083"/>
    <lineage>
        <taxon>Bacteria</taxon>
        <taxon>Pseudomonadati</taxon>
        <taxon>Myxococcota</taxon>
        <taxon>Polyangia</taxon>
        <taxon>Polyangiales</taxon>
        <taxon>Sandaracinaceae</taxon>
        <taxon>Sandaracinus</taxon>
    </lineage>
</organism>
<dbReference type="PROSITE" id="PS50937">
    <property type="entry name" value="HTH_MERR_2"/>
    <property type="match status" value="1"/>
</dbReference>
<dbReference type="KEGG" id="samy:DB32_001875"/>
<dbReference type="Pfam" id="PF13411">
    <property type="entry name" value="MerR_1"/>
    <property type="match status" value="1"/>
</dbReference>
<reference evidence="3 4" key="1">
    <citation type="submission" date="2015-03" db="EMBL/GenBank/DDBJ databases">
        <title>Genome assembly of Sandaracinus amylolyticus DSM 53668.</title>
        <authorList>
            <person name="Sharma G."/>
            <person name="Subramanian S."/>
        </authorList>
    </citation>
    <scope>NUCLEOTIDE SEQUENCE [LARGE SCALE GENOMIC DNA]</scope>
    <source>
        <strain evidence="3 4">DSM 53668</strain>
    </source>
</reference>
<dbReference type="InterPro" id="IPR047057">
    <property type="entry name" value="MerR_fam"/>
</dbReference>
<feature type="domain" description="HTH merR-type" evidence="2">
    <location>
        <begin position="12"/>
        <end position="80"/>
    </location>
</feature>
<dbReference type="STRING" id="927083.DB32_001875"/>
<dbReference type="PANTHER" id="PTHR30204">
    <property type="entry name" value="REDOX-CYCLING DRUG-SENSING TRANSCRIPTIONAL ACTIVATOR SOXR"/>
    <property type="match status" value="1"/>
</dbReference>
<keyword evidence="4" id="KW-1185">Reference proteome</keyword>
<dbReference type="PRINTS" id="PR00040">
    <property type="entry name" value="HTHMERR"/>
</dbReference>
<dbReference type="Gene3D" id="1.10.1660.10">
    <property type="match status" value="1"/>
</dbReference>
<evidence type="ECO:0000256" key="1">
    <source>
        <dbReference type="ARBA" id="ARBA00023125"/>
    </source>
</evidence>
<dbReference type="GO" id="GO:0003700">
    <property type="term" value="F:DNA-binding transcription factor activity"/>
    <property type="evidence" value="ECO:0007669"/>
    <property type="project" value="InterPro"/>
</dbReference>
<evidence type="ECO:0000313" key="4">
    <source>
        <dbReference type="Proteomes" id="UP000034883"/>
    </source>
</evidence>
<dbReference type="RefSeq" id="WP_053232036.1">
    <property type="nucleotide sequence ID" value="NZ_CP011125.1"/>
</dbReference>
<protein>
    <submittedName>
        <fullName evidence="3">Putative transcription regulator protein</fullName>
    </submittedName>
</protein>
<evidence type="ECO:0000313" key="3">
    <source>
        <dbReference type="EMBL" id="AKF04726.1"/>
    </source>
</evidence>
<name>A0A0F6YGI3_9BACT</name>
<proteinExistence type="predicted"/>
<dbReference type="InterPro" id="IPR009061">
    <property type="entry name" value="DNA-bd_dom_put_sf"/>
</dbReference>
<dbReference type="SUPFAM" id="SSF46955">
    <property type="entry name" value="Putative DNA-binding domain"/>
    <property type="match status" value="1"/>
</dbReference>
<keyword evidence="1" id="KW-0238">DNA-binding</keyword>
<dbReference type="PANTHER" id="PTHR30204:SF93">
    <property type="entry name" value="HTH MERR-TYPE DOMAIN-CONTAINING PROTEIN"/>
    <property type="match status" value="1"/>
</dbReference>
<evidence type="ECO:0000259" key="2">
    <source>
        <dbReference type="PROSITE" id="PS50937"/>
    </source>
</evidence>
<dbReference type="Proteomes" id="UP000034883">
    <property type="component" value="Chromosome"/>
</dbReference>
<gene>
    <name evidence="3" type="ORF">DB32_001875</name>
</gene>
<dbReference type="GO" id="GO:0003677">
    <property type="term" value="F:DNA binding"/>
    <property type="evidence" value="ECO:0007669"/>
    <property type="project" value="UniProtKB-KW"/>
</dbReference>
<accession>A0A0F6YGI3</accession>
<dbReference type="InterPro" id="IPR000551">
    <property type="entry name" value="MerR-type_HTH_dom"/>
</dbReference>
<dbReference type="SMART" id="SM00422">
    <property type="entry name" value="HTH_MERR"/>
    <property type="match status" value="1"/>
</dbReference>
<dbReference type="EMBL" id="CP011125">
    <property type="protein sequence ID" value="AKF04726.1"/>
    <property type="molecule type" value="Genomic_DNA"/>
</dbReference>
<dbReference type="AlphaFoldDB" id="A0A0F6YGI3"/>
<sequence length="253" mass="27910">MSSSEASAAEPEYTIDELARESRVPSRTIRFYQSKGVLMAPVLRGRVAYYGPKHLERLELIAQLQDRGLKIDTIRELAARLDKGEIDVADWLGLDAQLRAPWAEDRPRTVTEAQLIELAGAKRPGLVADLVRTGGVERHGDVFLVRSPALLQVAMKLEGAGVDLEVATKAADILRRHLAKAAKDLTDHFLSHAGRILEGEYEGDLGRAVEALRPLGLDAVRIVFAQEMEKALAALRDSGRAARLPTRKKKKIR</sequence>